<dbReference type="InterPro" id="IPR027417">
    <property type="entry name" value="P-loop_NTPase"/>
</dbReference>
<name>A0A4Y5JV38_9CAUD</name>
<evidence type="ECO:0000313" key="1">
    <source>
        <dbReference type="EMBL" id="QCG76239.1"/>
    </source>
</evidence>
<reference evidence="2" key="1">
    <citation type="journal article" date="2020" name="bioRxiv">
        <title>Integrative omics analysis of Pseudomonas aeruginosa virus PA5oct highlights the molecular complexity of jumbo phages.</title>
        <authorList>
            <person name="Lood C."/>
            <person name="Danis-Wlodarczyk K."/>
            <person name="Blasdel B.G."/>
            <person name="Jang H.B."/>
            <person name="Vandenheuvel D."/>
            <person name="Briers Y."/>
            <person name="Noben J.-P."/>
            <person name="van Noort V."/>
            <person name="Drulis-Kawa Z."/>
            <person name="Lavigne R."/>
        </authorList>
    </citation>
    <scope>NUCLEOTIDE SEQUENCE [LARGE SCALE GENOMIC DNA]</scope>
</reference>
<dbReference type="SUPFAM" id="SSF52540">
    <property type="entry name" value="P-loop containing nucleoside triphosphate hydrolases"/>
    <property type="match status" value="1"/>
</dbReference>
<gene>
    <name evidence="1" type="ORF">EST35_0359</name>
</gene>
<organism evidence="1 2">
    <name type="scientific">Pseudomonas phage vB_PaeM_PA5oct</name>
    <dbReference type="NCBI Taxonomy" id="2163605"/>
    <lineage>
        <taxon>Viruses</taxon>
        <taxon>Duplodnaviria</taxon>
        <taxon>Heunggongvirae</taxon>
        <taxon>Uroviricota</taxon>
        <taxon>Caudoviricetes</taxon>
        <taxon>Arenbergviridae</taxon>
        <taxon>Wroclawvirus</taxon>
        <taxon>Wroclawvirus PA5oct</taxon>
    </lineage>
</organism>
<dbReference type="Gene3D" id="3.40.50.300">
    <property type="entry name" value="P-loop containing nucleotide triphosphate hydrolases"/>
    <property type="match status" value="1"/>
</dbReference>
<accession>A0A4Y5JV38</accession>
<sequence length="384" mass="44143">MSQMYVTITNGMYRNQQVNGTFLLLEDVKVTGSGKRVINVLGALPEWSQHKCRVTLGNDATVQYSNEQGEVLDLPNVIRPFVGENNNNVPASSRGTVYEGTAVEIDYEKQYQQLESENDAMNRIKRTFEIVNELTEAAAAGEIRSMIISGPPGIGKSFGVEETLNRCFLLDKIKDNKEPFEIVKGAASAIGVYQKLYEFKDKGKILIFDDCDRVLFDEDSLNLLKGALDTTKRRTIYWLSESRVLKENDIPPKFDFEGSVIFLTNLNFEDTKSRIGRHLEAIMSRCHYLDMEISSTRDQILRIKQVVRDGMLSKYEFNNGEDEEILEYIIDNQNDLRELSLRMVIKIADLIKFKKDGWREYAETTVLKRNAKFRRLYNEKYSDI</sequence>
<evidence type="ECO:0000313" key="2">
    <source>
        <dbReference type="Proteomes" id="UP000316733"/>
    </source>
</evidence>
<protein>
    <submittedName>
        <fullName evidence="1">Thioredoxin</fullName>
    </submittedName>
</protein>
<keyword evidence="2" id="KW-1185">Reference proteome</keyword>
<dbReference type="EMBL" id="MK797984">
    <property type="protein sequence ID" value="QCG76239.1"/>
    <property type="molecule type" value="Genomic_DNA"/>
</dbReference>
<proteinExistence type="predicted"/>
<dbReference type="Proteomes" id="UP000316733">
    <property type="component" value="Segment"/>
</dbReference>